<proteinExistence type="predicted"/>
<organism evidence="1 2">
    <name type="scientific">Panagrolaimus davidi</name>
    <dbReference type="NCBI Taxonomy" id="227884"/>
    <lineage>
        <taxon>Eukaryota</taxon>
        <taxon>Metazoa</taxon>
        <taxon>Ecdysozoa</taxon>
        <taxon>Nematoda</taxon>
        <taxon>Chromadorea</taxon>
        <taxon>Rhabditida</taxon>
        <taxon>Tylenchina</taxon>
        <taxon>Panagrolaimomorpha</taxon>
        <taxon>Panagrolaimoidea</taxon>
        <taxon>Panagrolaimidae</taxon>
        <taxon>Panagrolaimus</taxon>
    </lineage>
</organism>
<name>A0A914R064_9BILA</name>
<evidence type="ECO:0000313" key="1">
    <source>
        <dbReference type="Proteomes" id="UP000887578"/>
    </source>
</evidence>
<evidence type="ECO:0000313" key="2">
    <source>
        <dbReference type="WBParaSite" id="PDA_v2.g7768.t1"/>
    </source>
</evidence>
<dbReference type="InterPro" id="IPR017900">
    <property type="entry name" value="4Fe4S_Fe_S_CS"/>
</dbReference>
<protein>
    <submittedName>
        <fullName evidence="2">C2H2-type domain-containing protein</fullName>
    </submittedName>
</protein>
<accession>A0A914R064</accession>
<reference evidence="2" key="1">
    <citation type="submission" date="2022-11" db="UniProtKB">
        <authorList>
            <consortium name="WormBaseParasite"/>
        </authorList>
    </citation>
    <scope>IDENTIFICATION</scope>
</reference>
<dbReference type="PROSITE" id="PS00198">
    <property type="entry name" value="4FE4S_FER_1"/>
    <property type="match status" value="1"/>
</dbReference>
<dbReference type="AlphaFoldDB" id="A0A914R064"/>
<dbReference type="Proteomes" id="UP000887578">
    <property type="component" value="Unplaced"/>
</dbReference>
<sequence>MEDVNVDHECELYSCYKCQNCTNCNPVCEVHQVWKKDQFAKLDYYLLKQILNADTKLTAEEKNVINAELASRLCTSPDKIDAFCHYLERKCFHSLNLKKSSYKNEMLMHQFLTQIYHAKFQSSAPPNQKKFPFMTQVFGRIFKEISVYGINEIKKSWDSNHKVLPYLYKPPTELYCRGTGGYQCVICKQNFKTAEILLQHETKKKFDCVERIITAAYSEGVEGVGGKAFYMENFEQDDHGILRRELFIFKEDFEDIIYANVSGIHTIFHSVKTDLPLPITVQSSKFKIGTVINVDPSAHIHGIKATIIMIDEYGGIVEIRYNMGAITGDHAPLNYFVSIENVMEAIEQNKSVKLYAFEEASQYSELSDGNFGDAASTIPQQVEEKSNVQLVKNYKMELVKKGKRKDCLFSGLIVKVEKPGKISPSIYAMILGFEVEEDVTDVRSQHVNVLLLNDENPKQQIIKIGYIYIWNSPDLLCNKCNYLPKLKPEMSKTLFSTLKTTIAAQFDEHQINHEKDLYDFSNLSESLKDSVQQTNETFVGLKRSRSNFNDSINVTSKKEKTDEKKDVEDFIFFDEPPPSIPQPPPPEIIQNPPPEIPQEDEQTTEIEGVAWTGGSVQCRYCYRQFNLSSTLNLHERQQCKNYDPMYLDVVSVRIFALRNVDYTKDGLIIEQKSLLKSFNVEQNDIMQCLYVISMDYDKCKTWRYSQARRYKQERDNGGRNYRDYIKSLNRFYAQIEATEDEAERKQKMDNSCAIYGGITKMVGSSNEKGGMHVVKFRMISHVKEAIAVAPLLFVDKKSSFMISSIADLIMDNFDKDMFDIVAEAKTNPCLTVKCLENIPTDVVEYAEGGIVSVINDRICGNSILPNISKYSEIGFQQRHEDGAKWFNVVQKSPDFMLKFHPAEFLMDNHQYGKQIRVANSLSIANGLEGYEEAICNLMKYRNPENLLEQFDNGKFKNMLKLSHQKTIDADFGILGEGAIAIRMKEFLITTGKLETNKNVFILKPFLKNGPNTFVAHLPQESPVFDKNMKVGEFAPLFGQVFAGVFCFIDGGFCCCCCKRKFVKYSNWKADFIYHFVTQHCGEDGKISNFKCDKCNSVVNEEKIHIHLGYQKRGPRSSDVLCTGGDFLESIGGRGCFKFAYEGGGGDKRNQVTMKKLAEQA</sequence>
<dbReference type="WBParaSite" id="PDA_v2.g7768.t1">
    <property type="protein sequence ID" value="PDA_v2.g7768.t1"/>
    <property type="gene ID" value="PDA_v2.g7768"/>
</dbReference>
<keyword evidence="1" id="KW-1185">Reference proteome</keyword>